<dbReference type="EC" id="2.7.4.3" evidence="2"/>
<keyword evidence="5" id="KW-0547">Nucleotide-binding</keyword>
<dbReference type="GO" id="GO:0006221">
    <property type="term" value="P:pyrimidine nucleotide biosynthetic process"/>
    <property type="evidence" value="ECO:0007669"/>
    <property type="project" value="InterPro"/>
</dbReference>
<keyword evidence="6 9" id="KW-0418">Kinase</keyword>
<dbReference type="GO" id="GO:0006207">
    <property type="term" value="P:'de novo' pyrimidine nucleobase biosynthetic process"/>
    <property type="evidence" value="ECO:0007669"/>
    <property type="project" value="InterPro"/>
</dbReference>
<evidence type="ECO:0000313" key="10">
    <source>
        <dbReference type="EMBL" id="KAF0768769.1"/>
    </source>
</evidence>
<feature type="non-terminal residue" evidence="10">
    <location>
        <position position="1"/>
    </location>
</feature>
<comment type="similarity">
    <text evidence="9">Belongs to the adenylate kinase family.</text>
</comment>
<dbReference type="EMBL" id="VUJU01000708">
    <property type="protein sequence ID" value="KAF0768769.1"/>
    <property type="molecule type" value="Genomic_DNA"/>
</dbReference>
<comment type="catalytic activity">
    <reaction evidence="8">
        <text>UMP + ATP = UDP + ADP</text>
        <dbReference type="Rhea" id="RHEA:24400"/>
        <dbReference type="ChEBI" id="CHEBI:30616"/>
        <dbReference type="ChEBI" id="CHEBI:57865"/>
        <dbReference type="ChEBI" id="CHEBI:58223"/>
        <dbReference type="ChEBI" id="CHEBI:456216"/>
        <dbReference type="EC" id="2.7.4.14"/>
    </reaction>
</comment>
<evidence type="ECO:0000256" key="1">
    <source>
        <dbReference type="ARBA" id="ARBA00004496"/>
    </source>
</evidence>
<dbReference type="HAMAP" id="MF_00235">
    <property type="entry name" value="Adenylate_kinase_Adk"/>
    <property type="match status" value="1"/>
</dbReference>
<dbReference type="GO" id="GO:0005737">
    <property type="term" value="C:cytoplasm"/>
    <property type="evidence" value="ECO:0007669"/>
    <property type="project" value="UniProtKB-SubCell"/>
</dbReference>
<accession>A0A6G0ZDS8</accession>
<dbReference type="GO" id="GO:0004017">
    <property type="term" value="F:AMP kinase activity"/>
    <property type="evidence" value="ECO:0007669"/>
    <property type="project" value="UniProtKB-EC"/>
</dbReference>
<dbReference type="PANTHER" id="PTHR23359">
    <property type="entry name" value="NUCLEOTIDE KINASE"/>
    <property type="match status" value="1"/>
</dbReference>
<dbReference type="InterPro" id="IPR027417">
    <property type="entry name" value="P-loop_NTPase"/>
</dbReference>
<keyword evidence="7" id="KW-0067">ATP-binding</keyword>
<keyword evidence="3" id="KW-0963">Cytoplasm</keyword>
<dbReference type="Proteomes" id="UP000478052">
    <property type="component" value="Unassembled WGS sequence"/>
</dbReference>
<evidence type="ECO:0000313" key="11">
    <source>
        <dbReference type="Proteomes" id="UP000478052"/>
    </source>
</evidence>
<protein>
    <recommendedName>
        <fullName evidence="2">adenylate kinase</fullName>
        <ecNumber evidence="2">2.7.4.3</ecNumber>
    </recommendedName>
</protein>
<evidence type="ECO:0000256" key="3">
    <source>
        <dbReference type="ARBA" id="ARBA00022490"/>
    </source>
</evidence>
<name>A0A6G0ZDS8_APHCR</name>
<sequence>NDIIFNYMTIFRSVYRLFTTMSKPQVVFVLGGPGAGKGTQCSNIVSKFGFVHLSAGDLLRAERSKSDSRYGELIDTHIKNGTIVPVEITCKLIQNAMEASAANRFLIDGFPRNRDNMIGWNTTIGDQVDLLFVLFLECPENVCIERCMKRGAAGSGRADDNLESLKKRIVTFVNDSMPIIEYFKEKNLVKRVEAGKNVEDVWSDIIELFKNI</sequence>
<dbReference type="Gene3D" id="3.40.50.300">
    <property type="entry name" value="P-loop containing nucleotide triphosphate hydrolases"/>
    <property type="match status" value="1"/>
</dbReference>
<evidence type="ECO:0000256" key="4">
    <source>
        <dbReference type="ARBA" id="ARBA00022679"/>
    </source>
</evidence>
<dbReference type="GO" id="GO:0005524">
    <property type="term" value="F:ATP binding"/>
    <property type="evidence" value="ECO:0007669"/>
    <property type="project" value="UniProtKB-KW"/>
</dbReference>
<keyword evidence="11" id="KW-1185">Reference proteome</keyword>
<dbReference type="CDD" id="cd01428">
    <property type="entry name" value="ADK"/>
    <property type="match status" value="1"/>
</dbReference>
<dbReference type="HAMAP" id="MF_03172">
    <property type="entry name" value="Adenylate_kinase_UMP_CMP_kin"/>
    <property type="match status" value="1"/>
</dbReference>
<evidence type="ECO:0000256" key="7">
    <source>
        <dbReference type="ARBA" id="ARBA00022840"/>
    </source>
</evidence>
<dbReference type="InterPro" id="IPR006266">
    <property type="entry name" value="UMP_CMP_kinase"/>
</dbReference>
<reference evidence="10 11" key="1">
    <citation type="submission" date="2019-08" db="EMBL/GenBank/DDBJ databases">
        <title>Whole genome of Aphis craccivora.</title>
        <authorList>
            <person name="Voronova N.V."/>
            <person name="Shulinski R.S."/>
            <person name="Bandarenka Y.V."/>
            <person name="Zhorov D.G."/>
            <person name="Warner D."/>
        </authorList>
    </citation>
    <scope>NUCLEOTIDE SEQUENCE [LARGE SCALE GENOMIC DNA]</scope>
    <source>
        <strain evidence="10">180601</strain>
        <tissue evidence="10">Whole Body</tissue>
    </source>
</reference>
<evidence type="ECO:0000256" key="5">
    <source>
        <dbReference type="ARBA" id="ARBA00022741"/>
    </source>
</evidence>
<evidence type="ECO:0000256" key="8">
    <source>
        <dbReference type="ARBA" id="ARBA00048116"/>
    </source>
</evidence>
<dbReference type="PRINTS" id="PR00094">
    <property type="entry name" value="ADENYLTKNASE"/>
</dbReference>
<evidence type="ECO:0000256" key="6">
    <source>
        <dbReference type="ARBA" id="ARBA00022777"/>
    </source>
</evidence>
<comment type="caution">
    <text evidence="10">The sequence shown here is derived from an EMBL/GenBank/DDBJ whole genome shotgun (WGS) entry which is preliminary data.</text>
</comment>
<evidence type="ECO:0000256" key="2">
    <source>
        <dbReference type="ARBA" id="ARBA00012955"/>
    </source>
</evidence>
<proteinExistence type="inferred from homology"/>
<dbReference type="NCBIfam" id="TIGR01359">
    <property type="entry name" value="UMP_CMP_kin_fam"/>
    <property type="match status" value="1"/>
</dbReference>
<dbReference type="AlphaFoldDB" id="A0A6G0ZDS8"/>
<dbReference type="Pfam" id="PF00406">
    <property type="entry name" value="ADK"/>
    <property type="match status" value="1"/>
</dbReference>
<gene>
    <name evidence="10" type="ORF">FWK35_00000405</name>
</gene>
<dbReference type="InterPro" id="IPR000850">
    <property type="entry name" value="Adenylat/UMP-CMP_kin"/>
</dbReference>
<comment type="subcellular location">
    <subcellularLocation>
        <location evidence="1">Cytoplasm</location>
    </subcellularLocation>
</comment>
<evidence type="ECO:0000256" key="9">
    <source>
        <dbReference type="RuleBase" id="RU003330"/>
    </source>
</evidence>
<dbReference type="FunFam" id="3.40.50.300:FF:000315">
    <property type="entry name" value="Adenylate kinase 1"/>
    <property type="match status" value="1"/>
</dbReference>
<dbReference type="OrthoDB" id="442176at2759"/>
<keyword evidence="4 9" id="KW-0808">Transferase</keyword>
<organism evidence="10 11">
    <name type="scientific">Aphis craccivora</name>
    <name type="common">Cowpea aphid</name>
    <dbReference type="NCBI Taxonomy" id="307492"/>
    <lineage>
        <taxon>Eukaryota</taxon>
        <taxon>Metazoa</taxon>
        <taxon>Ecdysozoa</taxon>
        <taxon>Arthropoda</taxon>
        <taxon>Hexapoda</taxon>
        <taxon>Insecta</taxon>
        <taxon>Pterygota</taxon>
        <taxon>Neoptera</taxon>
        <taxon>Paraneoptera</taxon>
        <taxon>Hemiptera</taxon>
        <taxon>Sternorrhyncha</taxon>
        <taxon>Aphidomorpha</taxon>
        <taxon>Aphidoidea</taxon>
        <taxon>Aphididae</taxon>
        <taxon>Aphidini</taxon>
        <taxon>Aphis</taxon>
        <taxon>Aphis</taxon>
    </lineage>
</organism>
<dbReference type="SUPFAM" id="SSF52540">
    <property type="entry name" value="P-loop containing nucleoside triphosphate hydrolases"/>
    <property type="match status" value="1"/>
</dbReference>